<organism evidence="3 4">
    <name type="scientific">Cytobacillus firmus</name>
    <name type="common">Bacillus firmus</name>
    <dbReference type="NCBI Taxonomy" id="1399"/>
    <lineage>
        <taxon>Bacteria</taxon>
        <taxon>Bacillati</taxon>
        <taxon>Bacillota</taxon>
        <taxon>Bacilli</taxon>
        <taxon>Bacillales</taxon>
        <taxon>Bacillaceae</taxon>
        <taxon>Cytobacillus</taxon>
    </lineage>
</organism>
<feature type="transmembrane region" description="Helical" evidence="1">
    <location>
        <begin position="9"/>
        <end position="26"/>
    </location>
</feature>
<protein>
    <recommendedName>
        <fullName evidence="2">DUF6843 domain-containing protein</fullName>
    </recommendedName>
</protein>
<keyword evidence="1" id="KW-1133">Transmembrane helix</keyword>
<feature type="transmembrane region" description="Helical" evidence="1">
    <location>
        <begin position="66"/>
        <end position="85"/>
    </location>
</feature>
<accession>A0AA46SGZ5</accession>
<feature type="transmembrane region" description="Helical" evidence="1">
    <location>
        <begin position="121"/>
        <end position="142"/>
    </location>
</feature>
<dbReference type="Proteomes" id="UP001163104">
    <property type="component" value="Chromosome"/>
</dbReference>
<sequence length="278" mass="31568">MLGLKIKTALQASILFTFGFWLLFFFSEGELFSFFLIVVFLYCLFGNVIYGIPVSLLSEFLTRNLAVWRFPASAFFHTFLAAVTYFIMEGFAYYAVIAAVLFFLVDEWRKWDREMPGGRRITLNTAGFLIACLLPTGFFWMLQQADLEEKTHDLYLIPKGYAGQVRIVHEIENAPAPETEGEYDVFRVNDRGYAITSLPQSEGYIEDLYYYVDNKGKREPIPDSCISHGGAGGVQGDGYDYSYTYFSIGCEEDIADQGNGPGIEDILYEEGLINQTFD</sequence>
<evidence type="ECO:0000313" key="3">
    <source>
        <dbReference type="EMBL" id="UYG97686.1"/>
    </source>
</evidence>
<dbReference type="EMBL" id="CP107027">
    <property type="protein sequence ID" value="UYG97686.1"/>
    <property type="molecule type" value="Genomic_DNA"/>
</dbReference>
<gene>
    <name evidence="3" type="ORF">OD459_12070</name>
</gene>
<evidence type="ECO:0000256" key="1">
    <source>
        <dbReference type="SAM" id="Phobius"/>
    </source>
</evidence>
<proteinExistence type="predicted"/>
<reference evidence="3" key="1">
    <citation type="submission" date="2022-10" db="EMBL/GenBank/DDBJ databases">
        <title>Mechanism of multi-heavy metal repair in Cytobacillus Firmus M7.</title>
        <authorList>
            <person name="Li X."/>
            <person name="Yu C."/>
        </authorList>
    </citation>
    <scope>NUCLEOTIDE SEQUENCE</scope>
    <source>
        <strain evidence="3">M7</strain>
    </source>
</reference>
<dbReference type="RefSeq" id="WP_222499851.1">
    <property type="nucleotide sequence ID" value="NZ_CP107027.1"/>
</dbReference>
<name>A0AA46SGZ5_CYTFI</name>
<dbReference type="InterPro" id="IPR049293">
    <property type="entry name" value="DUF6843"/>
</dbReference>
<evidence type="ECO:0000259" key="2">
    <source>
        <dbReference type="Pfam" id="PF20862"/>
    </source>
</evidence>
<keyword evidence="1" id="KW-0812">Transmembrane</keyword>
<feature type="domain" description="DUF6843" evidence="2">
    <location>
        <begin position="149"/>
        <end position="249"/>
    </location>
</feature>
<feature type="transmembrane region" description="Helical" evidence="1">
    <location>
        <begin position="32"/>
        <end position="54"/>
    </location>
</feature>
<evidence type="ECO:0000313" key="4">
    <source>
        <dbReference type="Proteomes" id="UP001163104"/>
    </source>
</evidence>
<dbReference type="Pfam" id="PF20862">
    <property type="entry name" value="DUF6843"/>
    <property type="match status" value="1"/>
</dbReference>
<dbReference type="AlphaFoldDB" id="A0AA46SGZ5"/>
<feature type="transmembrane region" description="Helical" evidence="1">
    <location>
        <begin position="91"/>
        <end position="109"/>
    </location>
</feature>
<keyword evidence="1" id="KW-0472">Membrane</keyword>